<sequence length="120" mass="12766">MGNPTPTMTAPSNIGAIEKVVAPLPVVLTEFTAVRAGRAALLSWRTASEQNNAYFTVEGSTDGVVFKRLGMVAGHGTSILAHTYQYSDTTLIGTATGTAYYRLQQVDANGKVTYSPLRVL</sequence>
<gene>
    <name evidence="1" type="ORF">Tci_921439</name>
</gene>
<comment type="caution">
    <text evidence="1">The sequence shown here is derived from an EMBL/GenBank/DDBJ whole genome shotgun (WGS) entry which is preliminary data.</text>
</comment>
<name>A0A699WTC0_TANCI</name>
<evidence type="ECO:0000313" key="1">
    <source>
        <dbReference type="EMBL" id="GFD49470.1"/>
    </source>
</evidence>
<accession>A0A699WTC0</accession>
<proteinExistence type="predicted"/>
<dbReference type="AlphaFoldDB" id="A0A699WTC0"/>
<organism evidence="1">
    <name type="scientific">Tanacetum cinerariifolium</name>
    <name type="common">Dalmatian daisy</name>
    <name type="synonym">Chrysanthemum cinerariifolium</name>
    <dbReference type="NCBI Taxonomy" id="118510"/>
    <lineage>
        <taxon>Eukaryota</taxon>
        <taxon>Viridiplantae</taxon>
        <taxon>Streptophyta</taxon>
        <taxon>Embryophyta</taxon>
        <taxon>Tracheophyta</taxon>
        <taxon>Spermatophyta</taxon>
        <taxon>Magnoliopsida</taxon>
        <taxon>eudicotyledons</taxon>
        <taxon>Gunneridae</taxon>
        <taxon>Pentapetalae</taxon>
        <taxon>asterids</taxon>
        <taxon>campanulids</taxon>
        <taxon>Asterales</taxon>
        <taxon>Asteraceae</taxon>
        <taxon>Asteroideae</taxon>
        <taxon>Anthemideae</taxon>
        <taxon>Anthemidinae</taxon>
        <taxon>Tanacetum</taxon>
    </lineage>
</organism>
<dbReference type="InterPro" id="IPR013783">
    <property type="entry name" value="Ig-like_fold"/>
</dbReference>
<dbReference type="EMBL" id="BKCJ011742131">
    <property type="protein sequence ID" value="GFD49470.1"/>
    <property type="molecule type" value="Genomic_DNA"/>
</dbReference>
<feature type="non-terminal residue" evidence="1">
    <location>
        <position position="120"/>
    </location>
</feature>
<protein>
    <submittedName>
        <fullName evidence="1">Uncharacterized protein</fullName>
    </submittedName>
</protein>
<dbReference type="Gene3D" id="2.60.40.10">
    <property type="entry name" value="Immunoglobulins"/>
    <property type="match status" value="1"/>
</dbReference>
<reference evidence="1" key="1">
    <citation type="journal article" date="2019" name="Sci. Rep.">
        <title>Draft genome of Tanacetum cinerariifolium, the natural source of mosquito coil.</title>
        <authorList>
            <person name="Yamashiro T."/>
            <person name="Shiraishi A."/>
            <person name="Satake H."/>
            <person name="Nakayama K."/>
        </authorList>
    </citation>
    <scope>NUCLEOTIDE SEQUENCE</scope>
</reference>